<evidence type="ECO:0000256" key="3">
    <source>
        <dbReference type="PROSITE-ProRule" id="PRU00221"/>
    </source>
</evidence>
<feature type="repeat" description="WD" evidence="3">
    <location>
        <begin position="1477"/>
        <end position="1518"/>
    </location>
</feature>
<evidence type="ECO:0000313" key="7">
    <source>
        <dbReference type="Proteomes" id="UP000663853"/>
    </source>
</evidence>
<dbReference type="Gene3D" id="3.40.50.300">
    <property type="entry name" value="P-loop containing nucleotide triphosphate hydrolases"/>
    <property type="match status" value="1"/>
</dbReference>
<organism evidence="6 7">
    <name type="scientific">Rhizoctonia solani</name>
    <dbReference type="NCBI Taxonomy" id="456999"/>
    <lineage>
        <taxon>Eukaryota</taxon>
        <taxon>Fungi</taxon>
        <taxon>Dikarya</taxon>
        <taxon>Basidiomycota</taxon>
        <taxon>Agaricomycotina</taxon>
        <taxon>Agaricomycetes</taxon>
        <taxon>Cantharellales</taxon>
        <taxon>Ceratobasidiaceae</taxon>
        <taxon>Rhizoctonia</taxon>
    </lineage>
</organism>
<feature type="repeat" description="WD" evidence="3">
    <location>
        <begin position="1219"/>
        <end position="1260"/>
    </location>
</feature>
<dbReference type="GO" id="GO:0005524">
    <property type="term" value="F:ATP binding"/>
    <property type="evidence" value="ECO:0007669"/>
    <property type="project" value="InterPro"/>
</dbReference>
<dbReference type="SUPFAM" id="SSF56112">
    <property type="entry name" value="Protein kinase-like (PK-like)"/>
    <property type="match status" value="1"/>
</dbReference>
<feature type="repeat" description="WD" evidence="3">
    <location>
        <begin position="1520"/>
        <end position="1555"/>
    </location>
</feature>
<dbReference type="SUPFAM" id="SSF50998">
    <property type="entry name" value="Quinoprotein alcohol dehydrogenase-like"/>
    <property type="match status" value="1"/>
</dbReference>
<dbReference type="GO" id="GO:1990234">
    <property type="term" value="C:transferase complex"/>
    <property type="evidence" value="ECO:0007669"/>
    <property type="project" value="UniProtKB-ARBA"/>
</dbReference>
<feature type="repeat" description="WD" evidence="3">
    <location>
        <begin position="998"/>
        <end position="1021"/>
    </location>
</feature>
<reference evidence="6" key="1">
    <citation type="submission" date="2021-01" db="EMBL/GenBank/DDBJ databases">
        <authorList>
            <person name="Kaushik A."/>
        </authorList>
    </citation>
    <scope>NUCLEOTIDE SEQUENCE</scope>
    <source>
        <strain evidence="6">AG6-10EEA</strain>
    </source>
</reference>
<dbReference type="SUPFAM" id="SSF52540">
    <property type="entry name" value="P-loop containing nucleoside triphosphate hydrolases"/>
    <property type="match status" value="1"/>
</dbReference>
<feature type="compositionally biased region" description="Pro residues" evidence="4">
    <location>
        <begin position="255"/>
        <end position="264"/>
    </location>
</feature>
<dbReference type="CDD" id="cd00180">
    <property type="entry name" value="PKc"/>
    <property type="match status" value="1"/>
</dbReference>
<dbReference type="InterPro" id="IPR020472">
    <property type="entry name" value="WD40_PAC1"/>
</dbReference>
<evidence type="ECO:0000313" key="6">
    <source>
        <dbReference type="EMBL" id="CAE6509996.1"/>
    </source>
</evidence>
<dbReference type="InterPro" id="IPR019775">
    <property type="entry name" value="WD40_repeat_CS"/>
</dbReference>
<feature type="compositionally biased region" description="Basic residues" evidence="4">
    <location>
        <begin position="296"/>
        <end position="311"/>
    </location>
</feature>
<name>A0A8H3HI24_9AGAM</name>
<gene>
    <name evidence="6" type="ORF">RDB_LOCUS125914</name>
</gene>
<dbReference type="PANTHER" id="PTHR22847">
    <property type="entry name" value="WD40 REPEAT PROTEIN"/>
    <property type="match status" value="1"/>
</dbReference>
<evidence type="ECO:0000256" key="4">
    <source>
        <dbReference type="SAM" id="MobiDB-lite"/>
    </source>
</evidence>
<dbReference type="Proteomes" id="UP000663853">
    <property type="component" value="Unassembled WGS sequence"/>
</dbReference>
<evidence type="ECO:0000259" key="5">
    <source>
        <dbReference type="PROSITE" id="PS50011"/>
    </source>
</evidence>
<evidence type="ECO:0000256" key="1">
    <source>
        <dbReference type="ARBA" id="ARBA00022574"/>
    </source>
</evidence>
<dbReference type="SUPFAM" id="SSF50978">
    <property type="entry name" value="WD40 repeat-like"/>
    <property type="match status" value="1"/>
</dbReference>
<feature type="repeat" description="WD" evidence="3">
    <location>
        <begin position="1269"/>
        <end position="1303"/>
    </location>
</feature>
<dbReference type="Gene3D" id="1.10.510.10">
    <property type="entry name" value="Transferase(Phosphotransferase) domain 1"/>
    <property type="match status" value="1"/>
</dbReference>
<dbReference type="InterPro" id="IPR001680">
    <property type="entry name" value="WD40_rpt"/>
</dbReference>
<dbReference type="GO" id="GO:0004672">
    <property type="term" value="F:protein kinase activity"/>
    <property type="evidence" value="ECO:0007669"/>
    <property type="project" value="InterPro"/>
</dbReference>
<proteinExistence type="predicted"/>
<keyword evidence="1 3" id="KW-0853">WD repeat</keyword>
<dbReference type="InterPro" id="IPR027417">
    <property type="entry name" value="P-loop_NTPase"/>
</dbReference>
<dbReference type="PRINTS" id="PR00320">
    <property type="entry name" value="GPROTEINBRPT"/>
</dbReference>
<dbReference type="InterPro" id="IPR000719">
    <property type="entry name" value="Prot_kinase_dom"/>
</dbReference>
<dbReference type="InterPro" id="IPR011047">
    <property type="entry name" value="Quinoprotein_ADH-like_sf"/>
</dbReference>
<feature type="domain" description="Protein kinase" evidence="5">
    <location>
        <begin position="1"/>
        <end position="233"/>
    </location>
</feature>
<dbReference type="Pfam" id="PF00400">
    <property type="entry name" value="WD40"/>
    <property type="match status" value="10"/>
</dbReference>
<feature type="repeat" description="WD" evidence="3">
    <location>
        <begin position="1434"/>
        <end position="1475"/>
    </location>
</feature>
<evidence type="ECO:0000256" key="2">
    <source>
        <dbReference type="ARBA" id="ARBA00022737"/>
    </source>
</evidence>
<dbReference type="CDD" id="cd00200">
    <property type="entry name" value="WD40"/>
    <property type="match status" value="2"/>
</dbReference>
<dbReference type="InterPro" id="IPR036322">
    <property type="entry name" value="WD40_repeat_dom_sf"/>
</dbReference>
<dbReference type="InterPro" id="IPR011009">
    <property type="entry name" value="Kinase-like_dom_sf"/>
</dbReference>
<sequence>MSTADNRISWGNFVKDYEIKVSAWSRLDHPNLVRVYDLSQDINLCVEFCAHGSVRDYLKARVGQQANQVKIVGDVLQGLKYLHSKDIAHGSLNAGKIFVGADGQAKIGEFGLAALCYPVALWVPSITFEGFSRWMSPELLELEPEGNYTPTKESDMWALACVIWEIIYQKLPYAQYKHDIQIQEAILDDEHPGDFDTGVDLTYGSEFRGALELCWSKNPFQRPDTRAVLNDYLRAQSQSRDIPMRFIMEGLGPSLWPPAHPTNPQPSEESSVIEGLQDREDGEETTLPALSASPRPRTKVKAKVKAKAGRSKRLKRALQTWFQAADTEEEEVKETETKKPEYASPKLVKKEESGGPSTERPPTQSKDHMSPWISRLPSSPLAWYDSSAGAELKRRECTPGTRIDVLANLLSWASNNSTDAVYWLDGMAGTGKTTIAYSVCKQLADRGMLAASFFCSRLLQDCRDANLIIPSIAYQLARFSPPFQSALSAVTEKDQDAHHKVLFQQFETLIRRPLLAVHAAGPLVTEMVVVIDALDECENKESTRSILNLLRKAVDLPIKFIVSSRPELQIRDQMTDQRGIPRLKLHELDKGQVQEDIEKYLREGLAPMNPSDAQIAVLVERAGFLFIYAAAAVRFISHDNFRQDPGSRLCTFLDASRAQETTGHEEIDQMYATIVEAALGCPRLRPTDRDDMQQVLYTVICAREPLTFDCLSELLRIKNTKRIRAALQPLWSVLYIVEAFELVTTLHASFPNFMFDSARSKSYYCDSDTHHQELAYHCFELIKRAQSQFNICGLDSSYLLDEKVPALEDRVAEATPQQLLYACRFWADHVEAGRCAPGLVEPLQDFLSTRLLLWIEILNLNRQMEFGTGCMKTMVQWCEQFESHRELIELAHDAKRFVETFASNPVSQSTPHIYVSMLAFWPESTPIAKHYAKYTHRPVLAQGTALDRRQLAHLATWAFEEFIGAMAISPDGLYVALGIDSDVLVVDSSSGRVVLNPLKGHKNTIKSIAFSPDGTQVLAGSTHYDPYYVTILGWGARTGEVILDPLQLNGHPGETKCLSFSPDCAYIATGFSDGFVLLWNAKNGEMLHHLRTQDAIWDMAFSLDGTQIVVGFGISLQIWDTKTGKTILGPITTPIPVHRLSFSPDKNCVVCASVNSDYKPIYIVDTQSGDKTLKIMKGHTAGITCIGYSPDGRSIVSGCRDQTVHLWDVQNGNLVLGPLESHTGEITSVAFSHDGSRIISACKGGLVCTWDAQQRNLPPSSSHAPLDRITCVKFSSDGTQFVSGSEGGTISIWDAHTGEIKVGPIKAHTGRINAVDFLNDRVVLGSEDGKICVYDALSGKAVLGPLEVRPGGKVRAISYSPNGKYIATGSYNEINLWDAQIGSRVLGPFTGLQGLVMSIQFSRDGTRIVGSSDGPGKNIVVWDVPDGSNLFGTLDGHQRFVRSVSYSPDGTLIASGSNGKTIIIWDAYTGKIALGPLTGHSDWVHSVHFSPDSTHLVSGSFDRTIRIWDVQTGEMVFKLPNGHDDAILSVAYSPDGTRILSLSDDMSVRIHDARSFEERVGRVTFHFIWIALTLLDLIPQELSRSDSAVSNWTINKDGWVIDEQSRLLVWVPGDLRKALIGPNAPQVMIAPRGHVRLNLDESRMGESWARLFTPDS</sequence>
<dbReference type="PROSITE" id="PS50294">
    <property type="entry name" value="WD_REPEATS_REGION"/>
    <property type="match status" value="7"/>
</dbReference>
<dbReference type="SMART" id="SM00320">
    <property type="entry name" value="WD40"/>
    <property type="match status" value="14"/>
</dbReference>
<dbReference type="EMBL" id="CAJMXA010003663">
    <property type="protein sequence ID" value="CAE6509996.1"/>
    <property type="molecule type" value="Genomic_DNA"/>
</dbReference>
<dbReference type="PROSITE" id="PS50082">
    <property type="entry name" value="WD_REPEATS_2"/>
    <property type="match status" value="8"/>
</dbReference>
<protein>
    <recommendedName>
        <fullName evidence="5">Protein kinase domain-containing protein</fullName>
    </recommendedName>
</protein>
<accession>A0A8H3HI24</accession>
<dbReference type="PROSITE" id="PS50011">
    <property type="entry name" value="PROTEIN_KINASE_DOM"/>
    <property type="match status" value="1"/>
</dbReference>
<feature type="repeat" description="WD" evidence="3">
    <location>
        <begin position="1176"/>
        <end position="1217"/>
    </location>
</feature>
<dbReference type="PANTHER" id="PTHR22847:SF637">
    <property type="entry name" value="WD REPEAT DOMAIN 5B"/>
    <property type="match status" value="1"/>
</dbReference>
<dbReference type="Gene3D" id="2.130.10.10">
    <property type="entry name" value="YVTN repeat-like/Quinoprotein amine dehydrogenase"/>
    <property type="match status" value="4"/>
</dbReference>
<feature type="repeat" description="WD" evidence="3">
    <location>
        <begin position="1048"/>
        <end position="1089"/>
    </location>
</feature>
<comment type="caution">
    <text evidence="6">The sequence shown here is derived from an EMBL/GenBank/DDBJ whole genome shotgun (WGS) entry which is preliminary data.</text>
</comment>
<keyword evidence="2" id="KW-0677">Repeat</keyword>
<feature type="region of interest" description="Disordered" evidence="4">
    <location>
        <begin position="253"/>
        <end position="311"/>
    </location>
</feature>
<dbReference type="Pfam" id="PF00069">
    <property type="entry name" value="Pkinase"/>
    <property type="match status" value="1"/>
</dbReference>
<dbReference type="PROSITE" id="PS00678">
    <property type="entry name" value="WD_REPEATS_1"/>
    <property type="match status" value="3"/>
</dbReference>
<dbReference type="GO" id="GO:0005634">
    <property type="term" value="C:nucleus"/>
    <property type="evidence" value="ECO:0007669"/>
    <property type="project" value="TreeGrafter"/>
</dbReference>
<dbReference type="InterPro" id="IPR015943">
    <property type="entry name" value="WD40/YVTN_repeat-like_dom_sf"/>
</dbReference>
<dbReference type="InterPro" id="IPR056884">
    <property type="entry name" value="NPHP3-like_N"/>
</dbReference>
<dbReference type="Pfam" id="PF24883">
    <property type="entry name" value="NPHP3_N"/>
    <property type="match status" value="1"/>
</dbReference>
<feature type="region of interest" description="Disordered" evidence="4">
    <location>
        <begin position="326"/>
        <end position="372"/>
    </location>
</feature>